<protein>
    <submittedName>
        <fullName evidence="1">Uncharacterized protein</fullName>
    </submittedName>
</protein>
<name>A0ABN6D8E1_9BURK</name>
<accession>A0ABN6D8E1</accession>
<proteinExistence type="predicted"/>
<evidence type="ECO:0000313" key="1">
    <source>
        <dbReference type="EMBL" id="BCO26198.1"/>
    </source>
</evidence>
<evidence type="ECO:0000313" key="2">
    <source>
        <dbReference type="Proteomes" id="UP000824366"/>
    </source>
</evidence>
<keyword evidence="2" id="KW-1185">Reference proteome</keyword>
<organism evidence="1 2">
    <name type="scientific">Rhodoferax lithotrophicus</name>
    <dbReference type="NCBI Taxonomy" id="2798804"/>
    <lineage>
        <taxon>Bacteria</taxon>
        <taxon>Pseudomonadati</taxon>
        <taxon>Pseudomonadota</taxon>
        <taxon>Betaproteobacteria</taxon>
        <taxon>Burkholderiales</taxon>
        <taxon>Comamonadaceae</taxon>
        <taxon>Rhodoferax</taxon>
    </lineage>
</organism>
<dbReference type="EMBL" id="AP024238">
    <property type="protein sequence ID" value="BCO26198.1"/>
    <property type="molecule type" value="Genomic_DNA"/>
</dbReference>
<reference evidence="1 2" key="1">
    <citation type="journal article" date="2021" name="Microbiol. Spectr.">
        <title>A Single Bacterium Capable of Oxidation and Reduction of Iron at Circumneutral pH.</title>
        <authorList>
            <person name="Kato S."/>
            <person name="Ohkuma M."/>
        </authorList>
    </citation>
    <scope>NUCLEOTIDE SEQUENCE [LARGE SCALE GENOMIC DNA]</scope>
    <source>
        <strain evidence="1 2">MIZ03</strain>
    </source>
</reference>
<sequence>MRSVLGLGIRSIKEKAVIGSGLVLQHPSLSIWNNLKSQRNLGDDDFTCLLTKPPSVMPTS</sequence>
<dbReference type="Proteomes" id="UP000824366">
    <property type="component" value="Chromosome"/>
</dbReference>
<gene>
    <name evidence="1" type="ORF">MIZ03_1078</name>
</gene>